<keyword evidence="2" id="KW-1185">Reference proteome</keyword>
<evidence type="ECO:0000313" key="1">
    <source>
        <dbReference type="EMBL" id="KAK1370014.1"/>
    </source>
</evidence>
<comment type="caution">
    <text evidence="1">The sequence shown here is derived from an EMBL/GenBank/DDBJ whole genome shotgun (WGS) entry which is preliminary data.</text>
</comment>
<dbReference type="Proteomes" id="UP001237642">
    <property type="component" value="Unassembled WGS sequence"/>
</dbReference>
<dbReference type="EMBL" id="JAUIZM010000008">
    <property type="protein sequence ID" value="KAK1370014.1"/>
    <property type="molecule type" value="Genomic_DNA"/>
</dbReference>
<protein>
    <submittedName>
        <fullName evidence="1">Uncharacterized protein</fullName>
    </submittedName>
</protein>
<reference evidence="1" key="2">
    <citation type="submission" date="2023-05" db="EMBL/GenBank/DDBJ databases">
        <authorList>
            <person name="Schelkunov M.I."/>
        </authorList>
    </citation>
    <scope>NUCLEOTIDE SEQUENCE</scope>
    <source>
        <strain evidence="1">Hsosn_3</strain>
        <tissue evidence="1">Leaf</tissue>
    </source>
</reference>
<organism evidence="1 2">
    <name type="scientific">Heracleum sosnowskyi</name>
    <dbReference type="NCBI Taxonomy" id="360622"/>
    <lineage>
        <taxon>Eukaryota</taxon>
        <taxon>Viridiplantae</taxon>
        <taxon>Streptophyta</taxon>
        <taxon>Embryophyta</taxon>
        <taxon>Tracheophyta</taxon>
        <taxon>Spermatophyta</taxon>
        <taxon>Magnoliopsida</taxon>
        <taxon>eudicotyledons</taxon>
        <taxon>Gunneridae</taxon>
        <taxon>Pentapetalae</taxon>
        <taxon>asterids</taxon>
        <taxon>campanulids</taxon>
        <taxon>Apiales</taxon>
        <taxon>Apiaceae</taxon>
        <taxon>Apioideae</taxon>
        <taxon>apioid superclade</taxon>
        <taxon>Tordylieae</taxon>
        <taxon>Tordyliinae</taxon>
        <taxon>Heracleum</taxon>
    </lineage>
</organism>
<name>A0AAD8HMQ7_9APIA</name>
<sequence>MHIQVDSIVSDGTHSDFELQPGPRDPSVLHLQAEHRFTHIWNAGGDTQRSRIRTKFPALHPKMVLILRDLRFDGVARLANATFLAPNENRINHSSFSVLSTSANRHLSRKELRNAVDTFCCCLVGFRVYQPGYREPECSMY</sequence>
<proteinExistence type="predicted"/>
<accession>A0AAD8HMQ7</accession>
<evidence type="ECO:0000313" key="2">
    <source>
        <dbReference type="Proteomes" id="UP001237642"/>
    </source>
</evidence>
<gene>
    <name evidence="1" type="ORF">POM88_036106</name>
</gene>
<dbReference type="AlphaFoldDB" id="A0AAD8HMQ7"/>
<reference evidence="1" key="1">
    <citation type="submission" date="2023-02" db="EMBL/GenBank/DDBJ databases">
        <title>Genome of toxic invasive species Heracleum sosnowskyi carries increased number of genes despite the absence of recent whole-genome duplications.</title>
        <authorList>
            <person name="Schelkunov M."/>
            <person name="Shtratnikova V."/>
            <person name="Makarenko M."/>
            <person name="Klepikova A."/>
            <person name="Omelchenko D."/>
            <person name="Novikova G."/>
            <person name="Obukhova E."/>
            <person name="Bogdanov V."/>
            <person name="Penin A."/>
            <person name="Logacheva M."/>
        </authorList>
    </citation>
    <scope>NUCLEOTIDE SEQUENCE</scope>
    <source>
        <strain evidence="1">Hsosn_3</strain>
        <tissue evidence="1">Leaf</tissue>
    </source>
</reference>